<comment type="caution">
    <text evidence="2">The sequence shown here is derived from an EMBL/GenBank/DDBJ whole genome shotgun (WGS) entry which is preliminary data.</text>
</comment>
<organism evidence="2 3">
    <name type="scientific">Funneliformis geosporum</name>
    <dbReference type="NCBI Taxonomy" id="1117311"/>
    <lineage>
        <taxon>Eukaryota</taxon>
        <taxon>Fungi</taxon>
        <taxon>Fungi incertae sedis</taxon>
        <taxon>Mucoromycota</taxon>
        <taxon>Glomeromycotina</taxon>
        <taxon>Glomeromycetes</taxon>
        <taxon>Glomerales</taxon>
        <taxon>Glomeraceae</taxon>
        <taxon>Funneliformis</taxon>
    </lineage>
</organism>
<evidence type="ECO:0000256" key="1">
    <source>
        <dbReference type="SAM" id="MobiDB-lite"/>
    </source>
</evidence>
<name>A0A9W4SH93_9GLOM</name>
<dbReference type="AlphaFoldDB" id="A0A9W4SH93"/>
<feature type="region of interest" description="Disordered" evidence="1">
    <location>
        <begin position="25"/>
        <end position="62"/>
    </location>
</feature>
<keyword evidence="3" id="KW-1185">Reference proteome</keyword>
<gene>
    <name evidence="2" type="ORF">FWILDA_LOCUS4118</name>
</gene>
<dbReference type="EMBL" id="CAMKVN010000595">
    <property type="protein sequence ID" value="CAI2169517.1"/>
    <property type="molecule type" value="Genomic_DNA"/>
</dbReference>
<evidence type="ECO:0000313" key="2">
    <source>
        <dbReference type="EMBL" id="CAI2169517.1"/>
    </source>
</evidence>
<dbReference type="Proteomes" id="UP001153678">
    <property type="component" value="Unassembled WGS sequence"/>
</dbReference>
<reference evidence="2" key="1">
    <citation type="submission" date="2022-08" db="EMBL/GenBank/DDBJ databases">
        <authorList>
            <person name="Kallberg Y."/>
            <person name="Tangrot J."/>
            <person name="Rosling A."/>
        </authorList>
    </citation>
    <scope>NUCLEOTIDE SEQUENCE</scope>
    <source>
        <strain evidence="2">Wild A</strain>
    </source>
</reference>
<accession>A0A9W4SH93</accession>
<feature type="compositionally biased region" description="Basic and acidic residues" evidence="1">
    <location>
        <begin position="27"/>
        <end position="50"/>
    </location>
</feature>
<evidence type="ECO:0000313" key="3">
    <source>
        <dbReference type="Proteomes" id="UP001153678"/>
    </source>
</evidence>
<protein>
    <submittedName>
        <fullName evidence="2">11936_t:CDS:1</fullName>
    </submittedName>
</protein>
<sequence length="62" mass="6933">MEGVEGDEDGGRRERRRIISCDIMEAELGRKRAEGTRGGQRKEREQERVTEAGSGIGEGEKK</sequence>
<proteinExistence type="predicted"/>